<accession>A0A346TP53</accession>
<protein>
    <recommendedName>
        <fullName evidence="2">DUF2513 domain-containing protein</fullName>
    </recommendedName>
</protein>
<dbReference type="AlphaFoldDB" id="A0A346TP53"/>
<organism evidence="1">
    <name type="scientific">Staphylococcus pseudintermedius</name>
    <dbReference type="NCBI Taxonomy" id="283734"/>
    <lineage>
        <taxon>Bacteria</taxon>
        <taxon>Bacillati</taxon>
        <taxon>Bacillota</taxon>
        <taxon>Bacilli</taxon>
        <taxon>Bacillales</taxon>
        <taxon>Staphylococcaceae</taxon>
        <taxon>Staphylococcus</taxon>
        <taxon>Staphylococcus intermedius group</taxon>
    </lineage>
</organism>
<name>A0A346TP53_STAPS</name>
<proteinExistence type="predicted"/>
<reference evidence="1" key="1">
    <citation type="submission" date="2018-04" db="EMBL/GenBank/DDBJ databases">
        <title>Whole genome sequencing of Staphylococcus pseudintermedius isolates from dogs.</title>
        <authorList>
            <person name="Bryan L.K."/>
            <person name="Little S.V."/>
            <person name="Hillhouse A."/>
            <person name="Lawhon S.D."/>
        </authorList>
    </citation>
    <scope>NUCLEOTIDE SEQUENCE</scope>
    <source>
        <strain evidence="1">TAMU 49_044</strain>
    </source>
</reference>
<dbReference type="Pfam" id="PF10711">
    <property type="entry name" value="DUF2513"/>
    <property type="match status" value="1"/>
</dbReference>
<dbReference type="EMBL" id="MH179303">
    <property type="protein sequence ID" value="AXU41343.1"/>
    <property type="molecule type" value="Genomic_DNA"/>
</dbReference>
<evidence type="ECO:0008006" key="2">
    <source>
        <dbReference type="Google" id="ProtNLM"/>
    </source>
</evidence>
<evidence type="ECO:0000313" key="1">
    <source>
        <dbReference type="EMBL" id="AXU41343.1"/>
    </source>
</evidence>
<dbReference type="InterPro" id="IPR019650">
    <property type="entry name" value="DUF2513"/>
</dbReference>
<dbReference type="RefSeq" id="WP_130922116.1">
    <property type="nucleotide sequence ID" value="NZ_CAJESN010000011.1"/>
</dbReference>
<sequence length="119" mass="13670">MKLKHDCIREVLLVIESDLKLNNVLDNEDLENTIKFFSRDDIEYTVKQLTGAGYIEAEFYMEGYFIKHMTFAGHNLLDDIRDVKVWKETKDTASKISSVSIPVIQQIASSVINKMLGLQ</sequence>